<dbReference type="GO" id="GO:0000285">
    <property type="term" value="F:1-phosphatidylinositol-3-phosphate 5-kinase activity"/>
    <property type="evidence" value="ECO:0007669"/>
    <property type="project" value="TreeGrafter"/>
</dbReference>
<dbReference type="GO" id="GO:0010008">
    <property type="term" value="C:endosome membrane"/>
    <property type="evidence" value="ECO:0007669"/>
    <property type="project" value="TreeGrafter"/>
</dbReference>
<organism evidence="2 3">
    <name type="scientific">Mycena albidolilacea</name>
    <dbReference type="NCBI Taxonomy" id="1033008"/>
    <lineage>
        <taxon>Eukaryota</taxon>
        <taxon>Fungi</taxon>
        <taxon>Dikarya</taxon>
        <taxon>Basidiomycota</taxon>
        <taxon>Agaricomycotina</taxon>
        <taxon>Agaricomycetes</taxon>
        <taxon>Agaricomycetidae</taxon>
        <taxon>Agaricales</taxon>
        <taxon>Marasmiineae</taxon>
        <taxon>Mycenaceae</taxon>
        <taxon>Mycena</taxon>
    </lineage>
</organism>
<gene>
    <name evidence="2" type="ORF">DFH08DRAFT_1084167</name>
</gene>
<feature type="region of interest" description="Disordered" evidence="1">
    <location>
        <begin position="718"/>
        <end position="842"/>
    </location>
</feature>
<protein>
    <submittedName>
        <fullName evidence="2">Uncharacterized protein</fullName>
    </submittedName>
</protein>
<feature type="compositionally biased region" description="Basic and acidic residues" evidence="1">
    <location>
        <begin position="624"/>
        <end position="644"/>
    </location>
</feature>
<dbReference type="PANTHER" id="PTHR45748:SF7">
    <property type="entry name" value="1-PHOSPHATIDYLINOSITOL 3-PHOSPHATE 5-KINASE-RELATED"/>
    <property type="match status" value="1"/>
</dbReference>
<dbReference type="Proteomes" id="UP001218218">
    <property type="component" value="Unassembled WGS sequence"/>
</dbReference>
<comment type="caution">
    <text evidence="2">The sequence shown here is derived from an EMBL/GenBank/DDBJ whole genome shotgun (WGS) entry which is preliminary data.</text>
</comment>
<name>A0AAD6ZMY1_9AGAR</name>
<accession>A0AAD6ZMY1</accession>
<feature type="compositionally biased region" description="Basic and acidic residues" evidence="1">
    <location>
        <begin position="765"/>
        <end position="795"/>
    </location>
</feature>
<feature type="region of interest" description="Disordered" evidence="1">
    <location>
        <begin position="338"/>
        <end position="370"/>
    </location>
</feature>
<feature type="compositionally biased region" description="Low complexity" evidence="1">
    <location>
        <begin position="645"/>
        <end position="659"/>
    </location>
</feature>
<reference evidence="2" key="1">
    <citation type="submission" date="2023-03" db="EMBL/GenBank/DDBJ databases">
        <title>Massive genome expansion in bonnet fungi (Mycena s.s.) driven by repeated elements and novel gene families across ecological guilds.</title>
        <authorList>
            <consortium name="Lawrence Berkeley National Laboratory"/>
            <person name="Harder C.B."/>
            <person name="Miyauchi S."/>
            <person name="Viragh M."/>
            <person name="Kuo A."/>
            <person name="Thoen E."/>
            <person name="Andreopoulos B."/>
            <person name="Lu D."/>
            <person name="Skrede I."/>
            <person name="Drula E."/>
            <person name="Henrissat B."/>
            <person name="Morin E."/>
            <person name="Kohler A."/>
            <person name="Barry K."/>
            <person name="LaButti K."/>
            <person name="Morin E."/>
            <person name="Salamov A."/>
            <person name="Lipzen A."/>
            <person name="Mereny Z."/>
            <person name="Hegedus B."/>
            <person name="Baldrian P."/>
            <person name="Stursova M."/>
            <person name="Weitz H."/>
            <person name="Taylor A."/>
            <person name="Grigoriev I.V."/>
            <person name="Nagy L.G."/>
            <person name="Martin F."/>
            <person name="Kauserud H."/>
        </authorList>
    </citation>
    <scope>NUCLEOTIDE SEQUENCE</scope>
    <source>
        <strain evidence="2">CBHHK002</strain>
    </source>
</reference>
<evidence type="ECO:0000313" key="3">
    <source>
        <dbReference type="Proteomes" id="UP001218218"/>
    </source>
</evidence>
<dbReference type="GO" id="GO:0000329">
    <property type="term" value="C:fungal-type vacuole membrane"/>
    <property type="evidence" value="ECO:0007669"/>
    <property type="project" value="TreeGrafter"/>
</dbReference>
<dbReference type="PANTHER" id="PTHR45748">
    <property type="entry name" value="1-PHOSPHATIDYLINOSITOL 3-PHOSPHATE 5-KINASE-RELATED"/>
    <property type="match status" value="1"/>
</dbReference>
<dbReference type="AlphaFoldDB" id="A0AAD6ZMY1"/>
<feature type="region of interest" description="Disordered" evidence="1">
    <location>
        <begin position="621"/>
        <end position="668"/>
    </location>
</feature>
<dbReference type="GO" id="GO:0046854">
    <property type="term" value="P:phosphatidylinositol phosphate biosynthetic process"/>
    <property type="evidence" value="ECO:0007669"/>
    <property type="project" value="TreeGrafter"/>
</dbReference>
<dbReference type="EMBL" id="JARIHO010000037">
    <property type="protein sequence ID" value="KAJ7330371.1"/>
    <property type="molecule type" value="Genomic_DNA"/>
</dbReference>
<feature type="region of interest" description="Disordered" evidence="1">
    <location>
        <begin position="263"/>
        <end position="297"/>
    </location>
</feature>
<proteinExistence type="predicted"/>
<feature type="compositionally biased region" description="Low complexity" evidence="1">
    <location>
        <begin position="718"/>
        <end position="764"/>
    </location>
</feature>
<evidence type="ECO:0000256" key="1">
    <source>
        <dbReference type="SAM" id="MobiDB-lite"/>
    </source>
</evidence>
<sequence length="842" mass="87526">MIYHNVSSSSIHNTTLPSTSTTTLFTTLPTSTPSASCLPAPRTCIPVSVPAIPAPPASRNPAATPSPTTLSLEARARFIRYILADAALDDPDDEWTQAFEEALDGLSDAVVRGNAANTDALTRPAPPTPQGHLEPKHLVLCLAPLGSALPVPAEDSGFTLIPANVGCAFTPSVYALETADSVLYGLREWDAAKGNDVKLIGGTFTLHNLSSSSPSPLAQTHTALAHALRLATYTHLSLLLERYFLRDWGISLRFAPRPKPRLISLSTTGAGGGAPPPPMPTPQSELTPTGGRGRHTKNKSFLPRILSFFSKKNQSLGQQGQQQTGSGGSLDLSAVMSRLSSDGGEASGRRSFSRFPTVTPATAGATGMGENGKGLGVDGTGTTFPALLALLTRAAPLMSASPTVRFEPPAVVVRGLASKESEFLAHHEEVGMRVRGRDVNGSGNARKRRLRGDERVGLGSVLGWDADAGEAREARARGMVGARGFARMQELSVLVPRHVPCTARVKGSATALSASASSAVARAVVGKQHPHPGGGEGEHRSLAPCGRPHPTTFQYYSHNAGAGEGSDRSLGATLERMAGDAGGPCRRCAEGCAWREGEHVGRIVHGGVRVGVYVREVVGEDASASEREGRRGRGREAREGHEKGTSAASGVSKAGSGSTVKKKKDDAKEGEKIRMWASCAVCGAKMPRVEMSDGTYLFSYAKVLGVLIYSRLTPVLSAHTAPPASSTSSPPSSQARLNTLAPAATSSGSASSPAPPLLAAASNADKNKSGPDSEKETAKENDGDERRFNVVRHFEVSVSVPSTPSVSTSAVPLPSTASASTPADGPAPDEGGAGNGKEKGKR</sequence>
<evidence type="ECO:0000313" key="2">
    <source>
        <dbReference type="EMBL" id="KAJ7330371.1"/>
    </source>
</evidence>
<keyword evidence="3" id="KW-1185">Reference proteome</keyword>
<feature type="compositionally biased region" description="Low complexity" evidence="1">
    <location>
        <begin position="796"/>
        <end position="830"/>
    </location>
</feature>